<gene>
    <name evidence="1" type="ORF">GCM10008024_41150</name>
</gene>
<dbReference type="EMBL" id="BNAB01000048">
    <property type="protein sequence ID" value="GHE06548.1"/>
    <property type="molecule type" value="Genomic_DNA"/>
</dbReference>
<protein>
    <submittedName>
        <fullName evidence="1">Uncharacterized protein</fullName>
    </submittedName>
</protein>
<evidence type="ECO:0000313" key="1">
    <source>
        <dbReference type="EMBL" id="GHE06548.1"/>
    </source>
</evidence>
<name>A0AAN4UX13_9RHOB</name>
<reference evidence="1" key="2">
    <citation type="submission" date="2023-06" db="EMBL/GenBank/DDBJ databases">
        <authorList>
            <person name="Sun Q."/>
            <person name="Zhou Y."/>
        </authorList>
    </citation>
    <scope>NUCLEOTIDE SEQUENCE</scope>
    <source>
        <strain evidence="1">CGMCC 1.10859</strain>
    </source>
</reference>
<dbReference type="Proteomes" id="UP000634647">
    <property type="component" value="Unassembled WGS sequence"/>
</dbReference>
<reference evidence="1" key="1">
    <citation type="journal article" date="2014" name="Int. J. Syst. Evol. Microbiol.">
        <title>Complete genome sequence of Corynebacterium casei LMG S-19264T (=DSM 44701T), isolated from a smear-ripened cheese.</title>
        <authorList>
            <consortium name="US DOE Joint Genome Institute (JGI-PGF)"/>
            <person name="Walter F."/>
            <person name="Albersmeier A."/>
            <person name="Kalinowski J."/>
            <person name="Ruckert C."/>
        </authorList>
    </citation>
    <scope>NUCLEOTIDE SEQUENCE</scope>
    <source>
        <strain evidence="1">CGMCC 1.10859</strain>
    </source>
</reference>
<dbReference type="AlphaFoldDB" id="A0AAN4UX13"/>
<comment type="caution">
    <text evidence="1">The sequence shown here is derived from an EMBL/GenBank/DDBJ whole genome shotgun (WGS) entry which is preliminary data.</text>
</comment>
<organism evidence="1 2">
    <name type="scientific">Allgaiera indica</name>
    <dbReference type="NCBI Taxonomy" id="765699"/>
    <lineage>
        <taxon>Bacteria</taxon>
        <taxon>Pseudomonadati</taxon>
        <taxon>Pseudomonadota</taxon>
        <taxon>Alphaproteobacteria</taxon>
        <taxon>Rhodobacterales</taxon>
        <taxon>Paracoccaceae</taxon>
        <taxon>Allgaiera</taxon>
    </lineage>
</organism>
<accession>A0AAN4UX13</accession>
<sequence length="40" mass="4614">MGSHRLTEPKQTPNTVEYYPGDTRRVLTSVVERETTLTYS</sequence>
<proteinExistence type="predicted"/>
<evidence type="ECO:0000313" key="2">
    <source>
        <dbReference type="Proteomes" id="UP000634647"/>
    </source>
</evidence>